<dbReference type="EMBL" id="MNVO01000057">
    <property type="protein sequence ID" value="OIO31732.1"/>
    <property type="molecule type" value="Genomic_DNA"/>
</dbReference>
<evidence type="ECO:0000313" key="3">
    <source>
        <dbReference type="Proteomes" id="UP000183206"/>
    </source>
</evidence>
<accession>A0A1J4V3J7</accession>
<protein>
    <submittedName>
        <fullName evidence="2">Uncharacterized protein</fullName>
    </submittedName>
</protein>
<reference evidence="2 3" key="1">
    <citation type="journal article" date="2016" name="Environ. Microbiol.">
        <title>Genomic resolution of a cold subsurface aquifer community provides metabolic insights for novel microbes adapted to high CO concentrations.</title>
        <authorList>
            <person name="Probst A.J."/>
            <person name="Castelle C.J."/>
            <person name="Singh A."/>
            <person name="Brown C.T."/>
            <person name="Anantharaman K."/>
            <person name="Sharon I."/>
            <person name="Hug L.A."/>
            <person name="Burstein D."/>
            <person name="Emerson J.B."/>
            <person name="Thomas B.C."/>
            <person name="Banfield J.F."/>
        </authorList>
    </citation>
    <scope>NUCLEOTIDE SEQUENCE [LARGE SCALE GENOMIC DNA]</scope>
    <source>
        <strain evidence="2">CG1_02_47_685</strain>
    </source>
</reference>
<comment type="caution">
    <text evidence="2">The sequence shown here is derived from an EMBL/GenBank/DDBJ whole genome shotgun (WGS) entry which is preliminary data.</text>
</comment>
<feature type="transmembrane region" description="Helical" evidence="1">
    <location>
        <begin position="7"/>
        <end position="27"/>
    </location>
</feature>
<dbReference type="STRING" id="1805282.AUJ44_03985"/>
<dbReference type="Proteomes" id="UP000183206">
    <property type="component" value="Unassembled WGS sequence"/>
</dbReference>
<keyword evidence="1" id="KW-0472">Membrane</keyword>
<keyword evidence="1" id="KW-1133">Transmembrane helix</keyword>
<organism evidence="2 3">
    <name type="scientific">Candidatus Nomurabacteria bacterium CG1_02_47_685</name>
    <dbReference type="NCBI Taxonomy" id="1805282"/>
    <lineage>
        <taxon>Bacteria</taxon>
        <taxon>Candidatus Nomuraibacteriota</taxon>
    </lineage>
</organism>
<proteinExistence type="predicted"/>
<dbReference type="AlphaFoldDB" id="A0A1J4V3J7"/>
<keyword evidence="1" id="KW-0812">Transmembrane</keyword>
<sequence length="95" mass="10644">MRILGRGAYTHGIKLFLMVYCIMRHAIRDAVYRLSDDISRRFVGSDIFWHGLAIAPIYFFGAGGILGSAVGLVIVGRFDVNGIGMELTIDYERFI</sequence>
<name>A0A1J4V3J7_9BACT</name>
<gene>
    <name evidence="2" type="ORF">AUJ44_03985</name>
</gene>
<evidence type="ECO:0000313" key="2">
    <source>
        <dbReference type="EMBL" id="OIO31732.1"/>
    </source>
</evidence>
<feature type="transmembrane region" description="Helical" evidence="1">
    <location>
        <begin position="47"/>
        <end position="75"/>
    </location>
</feature>
<evidence type="ECO:0000256" key="1">
    <source>
        <dbReference type="SAM" id="Phobius"/>
    </source>
</evidence>